<gene>
    <name evidence="2" type="ORF">MIU77_18910</name>
</gene>
<sequence length="42" mass="4624">MSDEKKPPANYARGIRMFTLGMLGVLMIATVVMFVASQITPH</sequence>
<keyword evidence="3" id="KW-1185">Reference proteome</keyword>
<evidence type="ECO:0000313" key="2">
    <source>
        <dbReference type="EMBL" id="UVI51717.1"/>
    </source>
</evidence>
<evidence type="ECO:0008006" key="4">
    <source>
        <dbReference type="Google" id="ProtNLM"/>
    </source>
</evidence>
<evidence type="ECO:0000256" key="1">
    <source>
        <dbReference type="SAM" id="Phobius"/>
    </source>
</evidence>
<protein>
    <recommendedName>
        <fullName evidence="4">DUF3068 domain-containing protein</fullName>
    </recommendedName>
</protein>
<dbReference type="EMBL" id="CP092365">
    <property type="protein sequence ID" value="UVI51717.1"/>
    <property type="molecule type" value="Genomic_DNA"/>
</dbReference>
<keyword evidence="1" id="KW-0812">Transmembrane</keyword>
<organism evidence="2 3">
    <name type="scientific">Mycolicibacillus parakoreensis</name>
    <dbReference type="NCBI Taxonomy" id="1069221"/>
    <lineage>
        <taxon>Bacteria</taxon>
        <taxon>Bacillati</taxon>
        <taxon>Actinomycetota</taxon>
        <taxon>Actinomycetes</taxon>
        <taxon>Mycobacteriales</taxon>
        <taxon>Mycobacteriaceae</taxon>
        <taxon>Mycolicibacillus</taxon>
    </lineage>
</organism>
<reference evidence="2" key="1">
    <citation type="submission" date="2022-08" db="EMBL/GenBank/DDBJ databases">
        <title>Complete genome sequence of 14 non-tuberculosis mycobacteria type-strains.</title>
        <authorList>
            <person name="Igarashi Y."/>
            <person name="Osugi A."/>
            <person name="Mitarai S."/>
        </authorList>
    </citation>
    <scope>NUCLEOTIDE SEQUENCE</scope>
    <source>
        <strain evidence="2">DSM 45575</strain>
    </source>
</reference>
<feature type="transmembrane region" description="Helical" evidence="1">
    <location>
        <begin position="20"/>
        <end position="39"/>
    </location>
</feature>
<name>A0ABY5T373_9MYCO</name>
<proteinExistence type="predicted"/>
<dbReference type="Proteomes" id="UP001055200">
    <property type="component" value="Chromosome"/>
</dbReference>
<evidence type="ECO:0000313" key="3">
    <source>
        <dbReference type="Proteomes" id="UP001055200"/>
    </source>
</evidence>
<accession>A0ABY5T373</accession>
<keyword evidence="1" id="KW-1133">Transmembrane helix</keyword>
<keyword evidence="1" id="KW-0472">Membrane</keyword>
<dbReference type="RefSeq" id="WP_260063016.1">
    <property type="nucleotide sequence ID" value="NZ_CP092365.1"/>
</dbReference>